<evidence type="ECO:0000256" key="14">
    <source>
        <dbReference type="ARBA" id="ARBA00022777"/>
    </source>
</evidence>
<keyword evidence="9 24" id="KW-0812">Transmembrane</keyword>
<dbReference type="InterPro" id="IPR000719">
    <property type="entry name" value="Prot_kinase_dom"/>
</dbReference>
<evidence type="ECO:0000256" key="19">
    <source>
        <dbReference type="ARBA" id="ARBA00023136"/>
    </source>
</evidence>
<evidence type="ECO:0000256" key="12">
    <source>
        <dbReference type="ARBA" id="ARBA00022734"/>
    </source>
</evidence>
<evidence type="ECO:0000256" key="10">
    <source>
        <dbReference type="ARBA" id="ARBA00022723"/>
    </source>
</evidence>
<keyword evidence="16 23" id="KW-0067">ATP-binding</keyword>
<evidence type="ECO:0000256" key="21">
    <source>
        <dbReference type="ARBA" id="ARBA00023180"/>
    </source>
</evidence>
<dbReference type="GO" id="GO:0004674">
    <property type="term" value="F:protein serine/threonine kinase activity"/>
    <property type="evidence" value="ECO:0007669"/>
    <property type="project" value="UniProtKB-KW"/>
</dbReference>
<dbReference type="PROSITE" id="PS00307">
    <property type="entry name" value="LECTIN_LEGUME_BETA"/>
    <property type="match status" value="1"/>
</dbReference>
<evidence type="ECO:0000256" key="9">
    <source>
        <dbReference type="ARBA" id="ARBA00022692"/>
    </source>
</evidence>
<proteinExistence type="inferred from homology"/>
<reference evidence="26 27" key="1">
    <citation type="submission" date="2024-01" db="EMBL/GenBank/DDBJ databases">
        <title>The genomes of 5 underutilized Papilionoideae crops provide insights into root nodulation and disease resistanc.</title>
        <authorList>
            <person name="Jiang F."/>
        </authorList>
    </citation>
    <scope>NUCLEOTIDE SEQUENCE [LARGE SCALE GENOMIC DNA]</scope>
    <source>
        <strain evidence="26">LVBAO_FW01</strain>
        <tissue evidence="26">Leaves</tissue>
    </source>
</reference>
<evidence type="ECO:0000256" key="17">
    <source>
        <dbReference type="ARBA" id="ARBA00022989"/>
    </source>
</evidence>
<dbReference type="Pfam" id="PF00069">
    <property type="entry name" value="Pkinase"/>
    <property type="match status" value="1"/>
</dbReference>
<comment type="similarity">
    <text evidence="3">In the N-terminal section; belongs to the leguminous lectin family.</text>
</comment>
<dbReference type="Gene3D" id="2.60.120.200">
    <property type="match status" value="1"/>
</dbReference>
<evidence type="ECO:0000256" key="13">
    <source>
        <dbReference type="ARBA" id="ARBA00022741"/>
    </source>
</evidence>
<sequence length="713" mass="80324">MAETDLDPLNLQPRITHTPCHSDYHCIQHPLTSPAMAACQYCKCIHLLSYLDITIIILSFMIHHATPLDFSFQQFLNKEDTLKFEGEVYHDKGFLQLTQPKKDSVGRVTYYKQLQLWDRDSRKLTDFTSNFSFIIKQPNKDQRGDGITFFLASPNFPFPVPPDGTGIGLVSRQQTEDPNYTKEHSFVAVEFDTFWNEFDPQYDHVGINNNTMMSPFTSEWFGIKDGRVYDAQISYNSSTCNLSVIFTGYKDNVTVKQHYSQVVDLRDVLPDRVEFGFSSATGLLYEEKHTLCSWSFNSSLDLEVHGDESNTKMVMGVSIGACVLIVGLGLAWFLMLKMKRKDKEDDLDLTMDSDFERGTGAKKFSYEELVRATNNFANEQKLGEGGFGGVYKGFIRDLDDYVAIKRVSQGSRQGVKEYASEVKIISQLRHRNLVQLLGWCHKKNDLLLIYEFMSNGSLDSHLFRGKSLLTWTMRYNIVGGLASALLYIHEEWEQCVLHRDIKSSNVMLDSNFNAKLGDFGLARLVDHGKESQTTVLAGTMGYMAPESATRGKASRESDVYSFGVVALEIACGRKPIEVKASEEQIVMVEWVWQLFGMGIVLEAADPRLCGDFDEHEMERLMIVGLWCAHPDYTLRPTIRQAVHVLNFEAPLPTLPPMMPKPTYIIPSVNATASSSSPSSSANAFGLTQTDLLSNSSYTCSSESKASAALLHTY</sequence>
<evidence type="ECO:0000256" key="23">
    <source>
        <dbReference type="PROSITE-ProRule" id="PRU10141"/>
    </source>
</evidence>
<dbReference type="PROSITE" id="PS00108">
    <property type="entry name" value="PROTEIN_KINASE_ST"/>
    <property type="match status" value="1"/>
</dbReference>
<dbReference type="InterPro" id="IPR008271">
    <property type="entry name" value="Ser/Thr_kinase_AS"/>
</dbReference>
<keyword evidence="10" id="KW-0479">Metal-binding</keyword>
<dbReference type="InterPro" id="IPR013320">
    <property type="entry name" value="ConA-like_dom_sf"/>
</dbReference>
<evidence type="ECO:0000256" key="11">
    <source>
        <dbReference type="ARBA" id="ARBA00022729"/>
    </source>
</evidence>
<dbReference type="CDD" id="cd06899">
    <property type="entry name" value="lectin_legume_LecRK_Arcelin_ConA"/>
    <property type="match status" value="1"/>
</dbReference>
<feature type="domain" description="Protein kinase" evidence="25">
    <location>
        <begin position="376"/>
        <end position="654"/>
    </location>
</feature>
<dbReference type="InterPro" id="IPR000985">
    <property type="entry name" value="Lectin_LegA_CS"/>
</dbReference>
<comment type="caution">
    <text evidence="26">The sequence shown here is derived from an EMBL/GenBank/DDBJ whole genome shotgun (WGS) entry which is preliminary data.</text>
</comment>
<name>A0AAN9L3I5_CANGL</name>
<dbReference type="AlphaFoldDB" id="A0AAN9L3I5"/>
<comment type="similarity">
    <text evidence="4">In the C-terminal section; belongs to the protein kinase superfamily. Ser/Thr protein kinase family.</text>
</comment>
<evidence type="ECO:0000256" key="8">
    <source>
        <dbReference type="ARBA" id="ARBA00022679"/>
    </source>
</evidence>
<comment type="subcellular location">
    <subcellularLocation>
        <location evidence="1">Cell membrane</location>
        <topology evidence="1">Single-pass type I membrane protein</topology>
    </subcellularLocation>
</comment>
<dbReference type="GO" id="GO:0002229">
    <property type="term" value="P:defense response to oomycetes"/>
    <property type="evidence" value="ECO:0007669"/>
    <property type="project" value="UniProtKB-ARBA"/>
</dbReference>
<evidence type="ECO:0000256" key="22">
    <source>
        <dbReference type="ARBA" id="ARBA00023211"/>
    </source>
</evidence>
<dbReference type="EMBL" id="JAYMYQ010000005">
    <property type="protein sequence ID" value="KAK7328076.1"/>
    <property type="molecule type" value="Genomic_DNA"/>
</dbReference>
<keyword evidence="7" id="KW-0723">Serine/threonine-protein kinase</keyword>
<dbReference type="InterPro" id="IPR011009">
    <property type="entry name" value="Kinase-like_dom_sf"/>
</dbReference>
<evidence type="ECO:0000256" key="24">
    <source>
        <dbReference type="SAM" id="Phobius"/>
    </source>
</evidence>
<dbReference type="SUPFAM" id="SSF56112">
    <property type="entry name" value="Protein kinase-like (PK-like)"/>
    <property type="match status" value="1"/>
</dbReference>
<keyword evidence="11" id="KW-0732">Signal</keyword>
<evidence type="ECO:0000256" key="7">
    <source>
        <dbReference type="ARBA" id="ARBA00022527"/>
    </source>
</evidence>
<keyword evidence="19 24" id="KW-0472">Membrane</keyword>
<dbReference type="GO" id="GO:0005537">
    <property type="term" value="F:D-mannose binding"/>
    <property type="evidence" value="ECO:0007669"/>
    <property type="project" value="UniProtKB-KW"/>
</dbReference>
<dbReference type="PROSITE" id="PS00308">
    <property type="entry name" value="LECTIN_LEGUME_ALPHA"/>
    <property type="match status" value="1"/>
</dbReference>
<dbReference type="InterPro" id="IPR017441">
    <property type="entry name" value="Protein_kinase_ATP_BS"/>
</dbReference>
<evidence type="ECO:0000259" key="25">
    <source>
        <dbReference type="PROSITE" id="PS50011"/>
    </source>
</evidence>
<dbReference type="Gene3D" id="3.30.200.20">
    <property type="entry name" value="Phosphorylase Kinase, domain 1"/>
    <property type="match status" value="1"/>
</dbReference>
<feature type="binding site" evidence="23">
    <location>
        <position position="405"/>
    </location>
    <ligand>
        <name>ATP</name>
        <dbReference type="ChEBI" id="CHEBI:30616"/>
    </ligand>
</feature>
<dbReference type="Pfam" id="PF00139">
    <property type="entry name" value="Lectin_legB"/>
    <property type="match status" value="1"/>
</dbReference>
<evidence type="ECO:0000256" key="16">
    <source>
        <dbReference type="ARBA" id="ARBA00022840"/>
    </source>
</evidence>
<feature type="transmembrane region" description="Helical" evidence="24">
    <location>
        <begin position="313"/>
        <end position="334"/>
    </location>
</feature>
<dbReference type="CDD" id="cd14066">
    <property type="entry name" value="STKc_IRAK"/>
    <property type="match status" value="1"/>
</dbReference>
<dbReference type="FunFam" id="3.30.200.20:FF:000168">
    <property type="entry name" value="L-type lectin-domain containing receptor kinase IX.1"/>
    <property type="match status" value="1"/>
</dbReference>
<evidence type="ECO:0000256" key="4">
    <source>
        <dbReference type="ARBA" id="ARBA00010217"/>
    </source>
</evidence>
<keyword evidence="12" id="KW-0430">Lectin</keyword>
<evidence type="ECO:0000313" key="26">
    <source>
        <dbReference type="EMBL" id="KAK7328076.1"/>
    </source>
</evidence>
<protein>
    <recommendedName>
        <fullName evidence="5">non-specific serine/threonine protein kinase</fullName>
        <ecNumber evidence="5">2.7.11.1</ecNumber>
    </recommendedName>
</protein>
<dbReference type="PROSITE" id="PS50011">
    <property type="entry name" value="PROTEIN_KINASE_DOM"/>
    <property type="match status" value="1"/>
</dbReference>
<evidence type="ECO:0000256" key="6">
    <source>
        <dbReference type="ARBA" id="ARBA00022475"/>
    </source>
</evidence>
<evidence type="ECO:0000256" key="5">
    <source>
        <dbReference type="ARBA" id="ARBA00012513"/>
    </source>
</evidence>
<dbReference type="Gene3D" id="1.10.510.10">
    <property type="entry name" value="Transferase(Phosphotransferase) domain 1"/>
    <property type="match status" value="1"/>
</dbReference>
<keyword evidence="22" id="KW-0464">Manganese</keyword>
<dbReference type="GO" id="GO:0005524">
    <property type="term" value="F:ATP binding"/>
    <property type="evidence" value="ECO:0007669"/>
    <property type="project" value="UniProtKB-UniRule"/>
</dbReference>
<dbReference type="InterPro" id="IPR050528">
    <property type="entry name" value="L-type_Lectin-RKs"/>
</dbReference>
<dbReference type="SUPFAM" id="SSF49899">
    <property type="entry name" value="Concanavalin A-like lectins/glucanases"/>
    <property type="match status" value="1"/>
</dbReference>
<evidence type="ECO:0000256" key="20">
    <source>
        <dbReference type="ARBA" id="ARBA00023170"/>
    </source>
</evidence>
<keyword evidence="27" id="KW-1185">Reference proteome</keyword>
<keyword evidence="18" id="KW-0465">Mannose-binding</keyword>
<evidence type="ECO:0000256" key="1">
    <source>
        <dbReference type="ARBA" id="ARBA00004251"/>
    </source>
</evidence>
<evidence type="ECO:0000256" key="3">
    <source>
        <dbReference type="ARBA" id="ARBA00008536"/>
    </source>
</evidence>
<dbReference type="SMART" id="SM00220">
    <property type="entry name" value="S_TKc"/>
    <property type="match status" value="1"/>
</dbReference>
<dbReference type="PROSITE" id="PS00107">
    <property type="entry name" value="PROTEIN_KINASE_ATP"/>
    <property type="match status" value="1"/>
</dbReference>
<organism evidence="26 27">
    <name type="scientific">Canavalia gladiata</name>
    <name type="common">Sword bean</name>
    <name type="synonym">Dolichos gladiatus</name>
    <dbReference type="NCBI Taxonomy" id="3824"/>
    <lineage>
        <taxon>Eukaryota</taxon>
        <taxon>Viridiplantae</taxon>
        <taxon>Streptophyta</taxon>
        <taxon>Embryophyta</taxon>
        <taxon>Tracheophyta</taxon>
        <taxon>Spermatophyta</taxon>
        <taxon>Magnoliopsida</taxon>
        <taxon>eudicotyledons</taxon>
        <taxon>Gunneridae</taxon>
        <taxon>Pentapetalae</taxon>
        <taxon>rosids</taxon>
        <taxon>fabids</taxon>
        <taxon>Fabales</taxon>
        <taxon>Fabaceae</taxon>
        <taxon>Papilionoideae</taxon>
        <taxon>50 kb inversion clade</taxon>
        <taxon>NPAAA clade</taxon>
        <taxon>indigoferoid/millettioid clade</taxon>
        <taxon>Phaseoleae</taxon>
        <taxon>Canavalia</taxon>
    </lineage>
</organism>
<keyword evidence="6" id="KW-1003">Cell membrane</keyword>
<keyword evidence="15" id="KW-0106">Calcium</keyword>
<keyword evidence="20" id="KW-0675">Receptor</keyword>
<keyword evidence="21" id="KW-0325">Glycoprotein</keyword>
<evidence type="ECO:0000313" key="27">
    <source>
        <dbReference type="Proteomes" id="UP001367508"/>
    </source>
</evidence>
<keyword evidence="17 24" id="KW-1133">Transmembrane helix</keyword>
<dbReference type="EC" id="2.7.11.1" evidence="5"/>
<dbReference type="InterPro" id="IPR019825">
    <property type="entry name" value="Lectin_legB_Mn/Ca_BS"/>
</dbReference>
<dbReference type="GO" id="GO:0046872">
    <property type="term" value="F:metal ion binding"/>
    <property type="evidence" value="ECO:0007669"/>
    <property type="project" value="UniProtKB-KW"/>
</dbReference>
<dbReference type="InterPro" id="IPR001220">
    <property type="entry name" value="Legume_lectin_dom"/>
</dbReference>
<evidence type="ECO:0000256" key="15">
    <source>
        <dbReference type="ARBA" id="ARBA00022837"/>
    </source>
</evidence>
<dbReference type="GO" id="GO:0005886">
    <property type="term" value="C:plasma membrane"/>
    <property type="evidence" value="ECO:0007669"/>
    <property type="project" value="UniProtKB-SubCell"/>
</dbReference>
<evidence type="ECO:0000256" key="2">
    <source>
        <dbReference type="ARBA" id="ARBA00007606"/>
    </source>
</evidence>
<keyword evidence="14" id="KW-0418">Kinase</keyword>
<comment type="similarity">
    <text evidence="2">Belongs to the leguminous lectin family.</text>
</comment>
<evidence type="ECO:0000256" key="18">
    <source>
        <dbReference type="ARBA" id="ARBA00023035"/>
    </source>
</evidence>
<gene>
    <name evidence="26" type="ORF">VNO77_22172</name>
</gene>
<dbReference type="Proteomes" id="UP001367508">
    <property type="component" value="Unassembled WGS sequence"/>
</dbReference>
<dbReference type="PANTHER" id="PTHR27007">
    <property type="match status" value="1"/>
</dbReference>
<dbReference type="FunFam" id="1.10.510.10:FF:000240">
    <property type="entry name" value="Lectin-domain containing receptor kinase A4.3"/>
    <property type="match status" value="1"/>
</dbReference>
<accession>A0AAN9L3I5</accession>
<keyword evidence="13 23" id="KW-0547">Nucleotide-binding</keyword>
<keyword evidence="8" id="KW-0808">Transferase</keyword>